<dbReference type="Pfam" id="PF24595">
    <property type="entry name" value="DUF7619"/>
    <property type="match status" value="1"/>
</dbReference>
<comment type="caution">
    <text evidence="2">The sequence shown here is derived from an EMBL/GenBank/DDBJ whole genome shotgun (WGS) entry which is preliminary data.</text>
</comment>
<gene>
    <name evidence="2" type="ORF">OS493_010267</name>
</gene>
<dbReference type="EMBL" id="MU825400">
    <property type="protein sequence ID" value="KAJ7392616.1"/>
    <property type="molecule type" value="Genomic_DNA"/>
</dbReference>
<organism evidence="2 3">
    <name type="scientific">Desmophyllum pertusum</name>
    <dbReference type="NCBI Taxonomy" id="174260"/>
    <lineage>
        <taxon>Eukaryota</taxon>
        <taxon>Metazoa</taxon>
        <taxon>Cnidaria</taxon>
        <taxon>Anthozoa</taxon>
        <taxon>Hexacorallia</taxon>
        <taxon>Scleractinia</taxon>
        <taxon>Caryophylliina</taxon>
        <taxon>Caryophylliidae</taxon>
        <taxon>Desmophyllum</taxon>
    </lineage>
</organism>
<proteinExistence type="predicted"/>
<feature type="domain" description="DUF7619" evidence="1">
    <location>
        <begin position="97"/>
        <end position="153"/>
    </location>
</feature>
<keyword evidence="3" id="KW-1185">Reference proteome</keyword>
<reference evidence="2" key="1">
    <citation type="submission" date="2023-01" db="EMBL/GenBank/DDBJ databases">
        <title>Genome assembly of the deep-sea coral Lophelia pertusa.</title>
        <authorList>
            <person name="Herrera S."/>
            <person name="Cordes E."/>
        </authorList>
    </citation>
    <scope>NUCLEOTIDE SEQUENCE</scope>
    <source>
        <strain evidence="2">USNM1676648</strain>
        <tissue evidence="2">Polyp</tissue>
    </source>
</reference>
<dbReference type="OrthoDB" id="5986940at2759"/>
<name>A0A9X0A367_9CNID</name>
<sequence>MAAQKLKNEEITMGEIVIAAISGVGSSIIRQRIDDGSVNMGKALEDGIIAQLPQPFLDSAVSPERLLKNRYAPTAKDITKWGKIVLKISITWVRSWDPNDMIGPPGYGNARFISLKTPLTYKIRFENDPNATAPAQHVIVLHTLDQDLDIRTF</sequence>
<evidence type="ECO:0000313" key="3">
    <source>
        <dbReference type="Proteomes" id="UP001163046"/>
    </source>
</evidence>
<accession>A0A9X0A367</accession>
<evidence type="ECO:0000313" key="2">
    <source>
        <dbReference type="EMBL" id="KAJ7392616.1"/>
    </source>
</evidence>
<dbReference type="AlphaFoldDB" id="A0A9X0A367"/>
<evidence type="ECO:0000259" key="1">
    <source>
        <dbReference type="Pfam" id="PF24595"/>
    </source>
</evidence>
<dbReference type="Proteomes" id="UP001163046">
    <property type="component" value="Unassembled WGS sequence"/>
</dbReference>
<dbReference type="InterPro" id="IPR055353">
    <property type="entry name" value="DUF7619"/>
</dbReference>
<protein>
    <recommendedName>
        <fullName evidence="1">DUF7619 domain-containing protein</fullName>
    </recommendedName>
</protein>